<feature type="domain" description="LptD C-terminal" evidence="6">
    <location>
        <begin position="307"/>
        <end position="706"/>
    </location>
</feature>
<feature type="signal peptide" evidence="4">
    <location>
        <begin position="1"/>
        <end position="24"/>
    </location>
</feature>
<dbReference type="Gene3D" id="2.60.450.10">
    <property type="entry name" value="Lipopolysaccharide (LPS) transport protein A like domain"/>
    <property type="match status" value="1"/>
</dbReference>
<dbReference type="Pfam" id="PF03968">
    <property type="entry name" value="LptD_N"/>
    <property type="match status" value="1"/>
</dbReference>
<keyword evidence="2 4" id="KW-0472">Membrane</keyword>
<comment type="function">
    <text evidence="4">Together with LptE, is involved in the assembly of lipopolysaccharide (LPS) at the surface of the outer membrane.</text>
</comment>
<accession>A0A0A5FVD2</accession>
<sequence length="793" mass="89597" precursor="true">MKKRFPTLLATLIWTALYSQQSLAGLAEQCMFGVPTYDKPLVTGDTNQLPVNIQADKTEANYPDSAVFTGNVIVEQGNSTLTANQVQLHQTQESGQPVPVRTVTAIGDVNYDDPQIILKGPKAWSNLNTKDTNMDKGNYQMVGRQGRGDADLMKQRGQNRYTILENGTFTSCLPGDNSWSVVGSEVIHDREEEVAEIWNARFKIGPVPIFYSPYMQLPVGNKRRSGFLIPNARYSTNTGLEFFLPYYWNIAPNFDATITPHYMEKRGTQLQNEFRYLLAPGSGTMALDWLPSDREYKSLDPVNNDKARWLYYWGHSGVMDQVWRFNIDYTKVSDPRYFSDFTSLYGSSTDGYATQIFSVGYAQENWNATLASKQFQVFTDAGNANAYRAQPQLDLNYYKNDIGPFDLHVYGQVAKFTSVNPNNPKADRYHIEPALNLPLANGWASINTEAKLLATHYQQDIPTGFANSYAAANKGNQAPALKDSVNRVIPQFKIDGKMVFDRQMDWAENYTQTLEPRAQYLYVPYRNQDDIYLYDTTLLQTDYSGLFRDRTYSGLDRIASANQIATGLTSRIYDDALVERFNVSLGQIYYFSRSRTGDENKNQTNIDNSDDTGSLVWAGDTYWKITDKWGLRGGAQYDTRLGSLTQGNTVMEYRHNAETVFQLNYRYASPEYVKAALPNINTEAPGYQNGISQVGATASLPLADRWAIVGSYYYDTKARQPASQLLGVQYNTCCWAVNLGYERKINGWNTLDNTSKYDNKISFNVELRGLSSDHSLGTQQMLRSGILPYQSAF</sequence>
<dbReference type="EMBL" id="LN681231">
    <property type="protein sequence ID" value="CEK26380.1"/>
    <property type="molecule type" value="Genomic_DNA"/>
</dbReference>
<dbReference type="EMBL" id="UHJG01000001">
    <property type="protein sequence ID" value="SUQ00221.1"/>
    <property type="molecule type" value="Genomic_DNA"/>
</dbReference>
<reference evidence="8 9" key="2">
    <citation type="submission" date="2018-06" db="EMBL/GenBank/DDBJ databases">
        <authorList>
            <consortium name="Pathogen Informatics"/>
            <person name="Doyle S."/>
        </authorList>
    </citation>
    <scope>NUCLEOTIDE SEQUENCE [LARGE SCALE GENOMIC DNA]</scope>
    <source>
        <strain evidence="8 9">NCTC10476</strain>
    </source>
</reference>
<dbReference type="InterPro" id="IPR007543">
    <property type="entry name" value="LptD_C"/>
</dbReference>
<dbReference type="GO" id="GO:0015920">
    <property type="term" value="P:lipopolysaccharide transport"/>
    <property type="evidence" value="ECO:0007669"/>
    <property type="project" value="InterPro"/>
</dbReference>
<comment type="subcellular location">
    <subcellularLocation>
        <location evidence="4">Cell outer membrane</location>
    </subcellularLocation>
</comment>
<dbReference type="AlphaFoldDB" id="A0A0A5FVD2"/>
<evidence type="ECO:0000256" key="2">
    <source>
        <dbReference type="ARBA" id="ARBA00023136"/>
    </source>
</evidence>
<evidence type="ECO:0000259" key="6">
    <source>
        <dbReference type="Pfam" id="PF04453"/>
    </source>
</evidence>
<name>A0A0A5FVD2_YERRU</name>
<dbReference type="InterPro" id="IPR050218">
    <property type="entry name" value="LptD"/>
</dbReference>
<reference evidence="7" key="1">
    <citation type="journal article" date="2015" name="Genome Announc.">
        <title>Complete Genome Sequence of Yersinia ruckeri Strain CSF007-82, Etiologic Agent of Red Mouth Disease in Salmonid Fish.</title>
        <authorList>
            <person name="Nelson M.C."/>
            <person name="LaPatra S.E."/>
            <person name="Welch T.J."/>
            <person name="Graf J."/>
        </authorList>
    </citation>
    <scope>NUCLEOTIDE SEQUENCE</scope>
    <source>
        <strain evidence="7">CSF007-82</strain>
    </source>
</reference>
<dbReference type="STRING" id="29486.UGYR_13005"/>
<dbReference type="GO" id="GO:0009279">
    <property type="term" value="C:cell outer membrane"/>
    <property type="evidence" value="ECO:0007669"/>
    <property type="project" value="UniProtKB-SubCell"/>
</dbReference>
<evidence type="ECO:0000256" key="3">
    <source>
        <dbReference type="ARBA" id="ARBA00023237"/>
    </source>
</evidence>
<dbReference type="NCBIfam" id="NF002997">
    <property type="entry name" value="PRK03761.1"/>
    <property type="match status" value="1"/>
</dbReference>
<evidence type="ECO:0000259" key="5">
    <source>
        <dbReference type="Pfam" id="PF03968"/>
    </source>
</evidence>
<dbReference type="InterPro" id="IPR005653">
    <property type="entry name" value="OstA-like_N"/>
</dbReference>
<dbReference type="GeneID" id="66878369"/>
<keyword evidence="3 4" id="KW-0998">Cell outer membrane</keyword>
<evidence type="ECO:0000256" key="4">
    <source>
        <dbReference type="HAMAP-Rule" id="MF_01411"/>
    </source>
</evidence>
<dbReference type="Pfam" id="PF04453">
    <property type="entry name" value="LptD"/>
    <property type="match status" value="1"/>
</dbReference>
<dbReference type="Proteomes" id="UP000255169">
    <property type="component" value="Unassembled WGS sequence"/>
</dbReference>
<feature type="domain" description="Organic solvent tolerance-like N-terminal" evidence="5">
    <location>
        <begin position="52"/>
        <end position="193"/>
    </location>
</feature>
<protein>
    <recommendedName>
        <fullName evidence="4">LPS-assembly protein LptD</fullName>
    </recommendedName>
</protein>
<comment type="similarity">
    <text evidence="4">Belongs to the LptD family.</text>
</comment>
<dbReference type="RefSeq" id="WP_004721574.1">
    <property type="nucleotide sequence ID" value="NZ_CCYO01000021.1"/>
</dbReference>
<organism evidence="7">
    <name type="scientific">Yersinia ruckeri</name>
    <dbReference type="NCBI Taxonomy" id="29486"/>
    <lineage>
        <taxon>Bacteria</taxon>
        <taxon>Pseudomonadati</taxon>
        <taxon>Pseudomonadota</taxon>
        <taxon>Gammaproteobacteria</taxon>
        <taxon>Enterobacterales</taxon>
        <taxon>Yersiniaceae</taxon>
        <taxon>Yersinia</taxon>
    </lineage>
</organism>
<proteinExistence type="inferred from homology"/>
<keyword evidence="9" id="KW-1185">Reference proteome</keyword>
<gene>
    <name evidence="4 8" type="primary">lptD</name>
    <name evidence="7" type="ORF">CSF007_3005</name>
    <name evidence="8" type="ORF">NCTC10476_01498</name>
</gene>
<dbReference type="InterPro" id="IPR020889">
    <property type="entry name" value="LipoPS_assembly_LptD"/>
</dbReference>
<dbReference type="PANTHER" id="PTHR30189">
    <property type="entry name" value="LPS-ASSEMBLY PROTEIN"/>
    <property type="match status" value="1"/>
</dbReference>
<feature type="chain" id="PRO_5034809937" description="LPS-assembly protein LptD" evidence="4">
    <location>
        <begin position="25"/>
        <end position="793"/>
    </location>
</feature>
<evidence type="ECO:0000313" key="7">
    <source>
        <dbReference type="EMBL" id="CEK26380.1"/>
    </source>
</evidence>
<dbReference type="OrthoDB" id="9760225at2"/>
<keyword evidence="1 4" id="KW-0732">Signal</keyword>
<dbReference type="GO" id="GO:0043165">
    <property type="term" value="P:Gram-negative-bacterium-type cell outer membrane assembly"/>
    <property type="evidence" value="ECO:0007669"/>
    <property type="project" value="UniProtKB-UniRule"/>
</dbReference>
<comment type="subunit">
    <text evidence="4">Component of the lipopolysaccharide transport and assembly complex. Interacts with LptE and LptA.</text>
</comment>
<evidence type="ECO:0000313" key="8">
    <source>
        <dbReference type="EMBL" id="SUQ00221.1"/>
    </source>
</evidence>
<dbReference type="HAMAP" id="MF_01411">
    <property type="entry name" value="LPS_assembly_LptD"/>
    <property type="match status" value="1"/>
</dbReference>
<evidence type="ECO:0000256" key="1">
    <source>
        <dbReference type="ARBA" id="ARBA00022729"/>
    </source>
</evidence>
<evidence type="ECO:0000313" key="9">
    <source>
        <dbReference type="Proteomes" id="UP000255169"/>
    </source>
</evidence>
<dbReference type="GO" id="GO:1990351">
    <property type="term" value="C:transporter complex"/>
    <property type="evidence" value="ECO:0007669"/>
    <property type="project" value="TreeGrafter"/>
</dbReference>
<comment type="caution">
    <text evidence="4">Lacks conserved residue(s) required for the propagation of feature annotation.</text>
</comment>
<dbReference type="PANTHER" id="PTHR30189:SF1">
    <property type="entry name" value="LPS-ASSEMBLY PROTEIN LPTD"/>
    <property type="match status" value="1"/>
</dbReference>